<protein>
    <submittedName>
        <fullName evidence="2">Uncharacterized protein</fullName>
    </submittedName>
</protein>
<dbReference type="Proteomes" id="UP000266841">
    <property type="component" value="Unassembled WGS sequence"/>
</dbReference>
<organism evidence="2 3">
    <name type="scientific">Thalassiosira oceanica</name>
    <name type="common">Marine diatom</name>
    <dbReference type="NCBI Taxonomy" id="159749"/>
    <lineage>
        <taxon>Eukaryota</taxon>
        <taxon>Sar</taxon>
        <taxon>Stramenopiles</taxon>
        <taxon>Ochrophyta</taxon>
        <taxon>Bacillariophyta</taxon>
        <taxon>Coscinodiscophyceae</taxon>
        <taxon>Thalassiosirophycidae</taxon>
        <taxon>Thalassiosirales</taxon>
        <taxon>Thalassiosiraceae</taxon>
        <taxon>Thalassiosira</taxon>
    </lineage>
</organism>
<evidence type="ECO:0000256" key="1">
    <source>
        <dbReference type="SAM" id="MobiDB-lite"/>
    </source>
</evidence>
<dbReference type="AlphaFoldDB" id="K0SZY1"/>
<comment type="caution">
    <text evidence="2">The sequence shown here is derived from an EMBL/GenBank/DDBJ whole genome shotgun (WGS) entry which is preliminary data.</text>
</comment>
<keyword evidence="3" id="KW-1185">Reference proteome</keyword>
<sequence length="174" mass="18482">MSNSLGSHGLAAFQFVEAVSKGAGWVVTTQRKGGQEVDGQPGRKRGIDGYGSRGGAGSADALAAHHWPGIASKLMHLIAFPMHSKHPAFTSINIDNLAPSLSPAHESKQPEKVGQFDDDSDMKAIRSSSQLSVAPGTGQTSTSWRRRVAIGTRVSPLSSCCRFMELDLVLWVPS</sequence>
<name>K0SZY1_THAOC</name>
<evidence type="ECO:0000313" key="3">
    <source>
        <dbReference type="Proteomes" id="UP000266841"/>
    </source>
</evidence>
<gene>
    <name evidence="2" type="ORF">THAOC_15609</name>
</gene>
<accession>K0SZY1</accession>
<reference evidence="2 3" key="1">
    <citation type="journal article" date="2012" name="Genome Biol.">
        <title>Genome and low-iron response of an oceanic diatom adapted to chronic iron limitation.</title>
        <authorList>
            <person name="Lommer M."/>
            <person name="Specht M."/>
            <person name="Roy A.S."/>
            <person name="Kraemer L."/>
            <person name="Andreson R."/>
            <person name="Gutowska M.A."/>
            <person name="Wolf J."/>
            <person name="Bergner S.V."/>
            <person name="Schilhabel M.B."/>
            <person name="Klostermeier U.C."/>
            <person name="Beiko R.G."/>
            <person name="Rosenstiel P."/>
            <person name="Hippler M."/>
            <person name="Laroche J."/>
        </authorList>
    </citation>
    <scope>NUCLEOTIDE SEQUENCE [LARGE SCALE GENOMIC DNA]</scope>
    <source>
        <strain evidence="2 3">CCMP1005</strain>
    </source>
</reference>
<evidence type="ECO:0000313" key="2">
    <source>
        <dbReference type="EMBL" id="EJK63717.1"/>
    </source>
</evidence>
<feature type="region of interest" description="Disordered" evidence="1">
    <location>
        <begin position="30"/>
        <end position="55"/>
    </location>
</feature>
<dbReference type="EMBL" id="AGNL01018052">
    <property type="protein sequence ID" value="EJK63717.1"/>
    <property type="molecule type" value="Genomic_DNA"/>
</dbReference>
<proteinExistence type="predicted"/>